<dbReference type="GO" id="GO:0005525">
    <property type="term" value="F:GTP binding"/>
    <property type="evidence" value="ECO:0007669"/>
    <property type="project" value="UniProtKB-KW"/>
</dbReference>
<evidence type="ECO:0000259" key="3">
    <source>
        <dbReference type="PROSITE" id="PS51719"/>
    </source>
</evidence>
<gene>
    <name evidence="4" type="ORF">FKW77_002117</name>
</gene>
<feature type="compositionally biased region" description="Basic residues" evidence="2">
    <location>
        <begin position="335"/>
        <end position="345"/>
    </location>
</feature>
<feature type="compositionally biased region" description="Basic and acidic residues" evidence="2">
    <location>
        <begin position="120"/>
        <end position="129"/>
    </location>
</feature>
<dbReference type="OrthoDB" id="4150765at2759"/>
<sequence length="859" mass="93888">MGSDATAYAPRSRKSSLTDNHTPNPFPGPPTTFFMATEERIMGTDFSEGTPHTSKSRRTSNEEARQAPVSVNDIPGSALEDRRPSISEARMGSTNKPMDSVYGVQSMEEALGEAFGDISTKSKDDRRSESSNGGLAALLGLKRRKTATSAEAAEKGGHPEDARDTSPERSKHPSPHDTLHHFDRTGRSSRAPTISQPLSPLQLESPTPYSAVPSTPKSGSFRSLHLSDEDGGIEDGTSQAIASSEEEEDDEQDHGKADLAASRMPELVMPSLSMPARRPFTARGRQMGRLKVCVAGPAGVGKTSLVKAIFQQCQDIVHIDPIASSDSSIQPKTPPRSRHKAKKLDRSRTTSITEINASTRAYPAWWSELEESRVLRRRKSMGETVLERNICFIDTPGDSPTWTEEHVVRYIESLLHKNASVTTLSDSELMNVLSGSGGVQVDVVIYVVPHEWTKDEHITQIGLLSTLTNVIPVFSKADLVSDEEISHLKRRLSSDLEGNGHRTFSFAQPSQDWRSPVATSIEPESSNRRSPLFRAGPPFAVSCLPGPNDHEMDASLLMAPSYSPPLVSSDLEDLVFQLFDPENIAHLRHSAVRKFLAWKRQKSGDAVAPGGASSGGESLVMGSSSRNKLGSRDHNALARRITASPSRSQGLISRAGGPPHRRSPSPNSLSPFNMSSTARIGAGLPDFTKARLRDHMIHEERLAEVQMAKWASDLQRSLRNEKETFQRVAEGERAKWLLERLGEEVQQGHIGALPESMDSRLPQWAMARRNAGMETRRARSPVENLELPSWARGGHEKRYQYEEDAHDPLGLCMLGDGVSRIGGVAVKVLGGGVLVGAVWMAVARAWGSEGRLWGRWGGQ</sequence>
<proteinExistence type="inferred from homology"/>
<dbReference type="Pfam" id="PF00735">
    <property type="entry name" value="Septin"/>
    <property type="match status" value="1"/>
</dbReference>
<keyword evidence="1" id="KW-0547">Nucleotide-binding</keyword>
<feature type="compositionally biased region" description="Polar residues" evidence="2">
    <location>
        <begin position="188"/>
        <end position="221"/>
    </location>
</feature>
<feature type="domain" description="Septin-type G" evidence="3">
    <location>
        <begin position="286"/>
        <end position="605"/>
    </location>
</feature>
<accession>A0A517L8R5</accession>
<dbReference type="AlphaFoldDB" id="A0A517L8R5"/>
<dbReference type="SUPFAM" id="SSF52540">
    <property type="entry name" value="P-loop containing nucleoside triphosphate hydrolases"/>
    <property type="match status" value="2"/>
</dbReference>
<dbReference type="STRING" id="50376.A0A517L8R5"/>
<feature type="compositionally biased region" description="Basic and acidic residues" evidence="2">
    <location>
        <begin position="152"/>
        <end position="186"/>
    </location>
</feature>
<evidence type="ECO:0000313" key="5">
    <source>
        <dbReference type="Proteomes" id="UP000316270"/>
    </source>
</evidence>
<feature type="compositionally biased region" description="Polar residues" evidence="2">
    <location>
        <begin position="664"/>
        <end position="677"/>
    </location>
</feature>
<feature type="region of interest" description="Disordered" evidence="2">
    <location>
        <begin position="604"/>
        <end position="677"/>
    </location>
</feature>
<organism evidence="4 5">
    <name type="scientific">Venturia effusa</name>
    <dbReference type="NCBI Taxonomy" id="50376"/>
    <lineage>
        <taxon>Eukaryota</taxon>
        <taxon>Fungi</taxon>
        <taxon>Dikarya</taxon>
        <taxon>Ascomycota</taxon>
        <taxon>Pezizomycotina</taxon>
        <taxon>Dothideomycetes</taxon>
        <taxon>Pleosporomycetidae</taxon>
        <taxon>Venturiales</taxon>
        <taxon>Venturiaceae</taxon>
        <taxon>Venturia</taxon>
    </lineage>
</organism>
<evidence type="ECO:0000256" key="1">
    <source>
        <dbReference type="RuleBase" id="RU004560"/>
    </source>
</evidence>
<feature type="region of interest" description="Disordered" evidence="2">
    <location>
        <begin position="1"/>
        <end position="256"/>
    </location>
</feature>
<feature type="region of interest" description="Disordered" evidence="2">
    <location>
        <begin position="324"/>
        <end position="350"/>
    </location>
</feature>
<dbReference type="PROSITE" id="PS51719">
    <property type="entry name" value="G_SEPTIN"/>
    <property type="match status" value="1"/>
</dbReference>
<keyword evidence="5" id="KW-1185">Reference proteome</keyword>
<dbReference type="InterPro" id="IPR030379">
    <property type="entry name" value="G_SEPTIN_dom"/>
</dbReference>
<protein>
    <recommendedName>
        <fullName evidence="3">Septin-type G domain-containing protein</fullName>
    </recommendedName>
</protein>
<evidence type="ECO:0000313" key="4">
    <source>
        <dbReference type="EMBL" id="QDS72024.1"/>
    </source>
</evidence>
<reference evidence="4 5" key="1">
    <citation type="submission" date="2019-07" db="EMBL/GenBank/DDBJ databases">
        <title>Finished genome of Venturia effusa.</title>
        <authorList>
            <person name="Young C.A."/>
            <person name="Cox M.P."/>
            <person name="Ganley A.R.D."/>
            <person name="David W.J."/>
        </authorList>
    </citation>
    <scope>NUCLEOTIDE SEQUENCE [LARGE SCALE GENOMIC DNA]</scope>
    <source>
        <strain evidence="5">albino</strain>
    </source>
</reference>
<keyword evidence="1" id="KW-0342">GTP-binding</keyword>
<evidence type="ECO:0000256" key="2">
    <source>
        <dbReference type="SAM" id="MobiDB-lite"/>
    </source>
</evidence>
<name>A0A517L8R5_9PEZI</name>
<dbReference type="Proteomes" id="UP000316270">
    <property type="component" value="Chromosome 7"/>
</dbReference>
<comment type="similarity">
    <text evidence="1">Belongs to the TRAFAC class TrmE-Era-EngA-EngB-Septin-like GTPase superfamily. Septin GTPase family.</text>
</comment>
<dbReference type="EMBL" id="CP042191">
    <property type="protein sequence ID" value="QDS72024.1"/>
    <property type="molecule type" value="Genomic_DNA"/>
</dbReference>
<dbReference type="PANTHER" id="PTHR18884">
    <property type="entry name" value="SEPTIN"/>
    <property type="match status" value="1"/>
</dbReference>
<dbReference type="InterPro" id="IPR027417">
    <property type="entry name" value="P-loop_NTPase"/>
</dbReference>
<dbReference type="Gene3D" id="3.40.50.300">
    <property type="entry name" value="P-loop containing nucleotide triphosphate hydrolases"/>
    <property type="match status" value="1"/>
</dbReference>